<dbReference type="AlphaFoldDB" id="A0A0C2ZM53"/>
<dbReference type="EMBL" id="KN822041">
    <property type="protein sequence ID" value="KIM62638.1"/>
    <property type="molecule type" value="Genomic_DNA"/>
</dbReference>
<dbReference type="STRING" id="1036808.A0A0C2ZM53"/>
<proteinExistence type="predicted"/>
<sequence length="164" mass="18359">MIPKAEFYCLGFLSDASQRLSKIRLYFQERVAAARDAIYKHEAPIKGAFPELQLKAFSLVPTFNAFADALGPLGFNIYRALTVDLLHEFELGIFKSVFKHLLWLLHAINPIFGTNLVTTLDAQFHQIPSFGKGVIRQFPSNVSAACQCTAHHFEDVLQVGYVGD</sequence>
<organism evidence="1 2">
    <name type="scientific">Scleroderma citrinum Foug A</name>
    <dbReference type="NCBI Taxonomy" id="1036808"/>
    <lineage>
        <taxon>Eukaryota</taxon>
        <taxon>Fungi</taxon>
        <taxon>Dikarya</taxon>
        <taxon>Basidiomycota</taxon>
        <taxon>Agaricomycotina</taxon>
        <taxon>Agaricomycetes</taxon>
        <taxon>Agaricomycetidae</taxon>
        <taxon>Boletales</taxon>
        <taxon>Sclerodermatineae</taxon>
        <taxon>Sclerodermataceae</taxon>
        <taxon>Scleroderma</taxon>
    </lineage>
</organism>
<dbReference type="Proteomes" id="UP000053989">
    <property type="component" value="Unassembled WGS sequence"/>
</dbReference>
<accession>A0A0C2ZM53</accession>
<protein>
    <submittedName>
        <fullName evidence="1">Uncharacterized protein</fullName>
    </submittedName>
</protein>
<evidence type="ECO:0000313" key="1">
    <source>
        <dbReference type="EMBL" id="KIM62638.1"/>
    </source>
</evidence>
<dbReference type="InParanoid" id="A0A0C2ZM53"/>
<reference evidence="1 2" key="1">
    <citation type="submission" date="2014-04" db="EMBL/GenBank/DDBJ databases">
        <authorList>
            <consortium name="DOE Joint Genome Institute"/>
            <person name="Kuo A."/>
            <person name="Kohler A."/>
            <person name="Nagy L.G."/>
            <person name="Floudas D."/>
            <person name="Copeland A."/>
            <person name="Barry K.W."/>
            <person name="Cichocki N."/>
            <person name="Veneault-Fourrey C."/>
            <person name="LaButti K."/>
            <person name="Lindquist E.A."/>
            <person name="Lipzen A."/>
            <person name="Lundell T."/>
            <person name="Morin E."/>
            <person name="Murat C."/>
            <person name="Sun H."/>
            <person name="Tunlid A."/>
            <person name="Henrissat B."/>
            <person name="Grigoriev I.V."/>
            <person name="Hibbett D.S."/>
            <person name="Martin F."/>
            <person name="Nordberg H.P."/>
            <person name="Cantor M.N."/>
            <person name="Hua S.X."/>
        </authorList>
    </citation>
    <scope>NUCLEOTIDE SEQUENCE [LARGE SCALE GENOMIC DNA]</scope>
    <source>
        <strain evidence="1 2">Foug A</strain>
    </source>
</reference>
<keyword evidence="2" id="KW-1185">Reference proteome</keyword>
<gene>
    <name evidence="1" type="ORF">SCLCIDRAFT_119251</name>
</gene>
<name>A0A0C2ZM53_9AGAM</name>
<evidence type="ECO:0000313" key="2">
    <source>
        <dbReference type="Proteomes" id="UP000053989"/>
    </source>
</evidence>
<dbReference type="OrthoDB" id="3269417at2759"/>
<reference evidence="2" key="2">
    <citation type="submission" date="2015-01" db="EMBL/GenBank/DDBJ databases">
        <title>Evolutionary Origins and Diversification of the Mycorrhizal Mutualists.</title>
        <authorList>
            <consortium name="DOE Joint Genome Institute"/>
            <consortium name="Mycorrhizal Genomics Consortium"/>
            <person name="Kohler A."/>
            <person name="Kuo A."/>
            <person name="Nagy L.G."/>
            <person name="Floudas D."/>
            <person name="Copeland A."/>
            <person name="Barry K.W."/>
            <person name="Cichocki N."/>
            <person name="Veneault-Fourrey C."/>
            <person name="LaButti K."/>
            <person name="Lindquist E.A."/>
            <person name="Lipzen A."/>
            <person name="Lundell T."/>
            <person name="Morin E."/>
            <person name="Murat C."/>
            <person name="Riley R."/>
            <person name="Ohm R."/>
            <person name="Sun H."/>
            <person name="Tunlid A."/>
            <person name="Henrissat B."/>
            <person name="Grigoriev I.V."/>
            <person name="Hibbett D.S."/>
            <person name="Martin F."/>
        </authorList>
    </citation>
    <scope>NUCLEOTIDE SEQUENCE [LARGE SCALE GENOMIC DNA]</scope>
    <source>
        <strain evidence="2">Foug A</strain>
    </source>
</reference>
<dbReference type="HOGENOM" id="CLU_116861_0_0_1"/>